<reference evidence="2 3" key="1">
    <citation type="submission" date="2017-05" db="EMBL/GenBank/DDBJ databases">
        <authorList>
            <person name="Varghese N."/>
            <person name="Submissions S."/>
        </authorList>
    </citation>
    <scope>NUCLEOTIDE SEQUENCE [LARGE SCALE GENOMIC DNA]</scope>
    <source>
        <strain evidence="2 3">DSM 21985</strain>
    </source>
</reference>
<proteinExistence type="predicted"/>
<sequence>MVLSILYQLFYINYLRTGGSGRHSQRDVGNEENSGRNYPEPFICMSSREVLPLFPPLKTKLYI</sequence>
<accession>A0A521DV99</accession>
<protein>
    <submittedName>
        <fullName evidence="2">Uncharacterized protein</fullName>
    </submittedName>
</protein>
<evidence type="ECO:0000313" key="2">
    <source>
        <dbReference type="EMBL" id="SMO75031.1"/>
    </source>
</evidence>
<dbReference type="EMBL" id="FXTP01000009">
    <property type="protein sequence ID" value="SMO75031.1"/>
    <property type="molecule type" value="Genomic_DNA"/>
</dbReference>
<name>A0A521DV99_9BACT</name>
<organism evidence="2 3">
    <name type="scientific">Gracilimonas mengyeensis</name>
    <dbReference type="NCBI Taxonomy" id="1302730"/>
    <lineage>
        <taxon>Bacteria</taxon>
        <taxon>Pseudomonadati</taxon>
        <taxon>Balneolota</taxon>
        <taxon>Balneolia</taxon>
        <taxon>Balneolales</taxon>
        <taxon>Balneolaceae</taxon>
        <taxon>Gracilimonas</taxon>
    </lineage>
</organism>
<gene>
    <name evidence="2" type="ORF">SAMN06265219_109109</name>
</gene>
<dbReference type="Proteomes" id="UP000317557">
    <property type="component" value="Unassembled WGS sequence"/>
</dbReference>
<feature type="region of interest" description="Disordered" evidence="1">
    <location>
        <begin position="17"/>
        <end position="36"/>
    </location>
</feature>
<keyword evidence="3" id="KW-1185">Reference proteome</keyword>
<evidence type="ECO:0000256" key="1">
    <source>
        <dbReference type="SAM" id="MobiDB-lite"/>
    </source>
</evidence>
<evidence type="ECO:0000313" key="3">
    <source>
        <dbReference type="Proteomes" id="UP000317557"/>
    </source>
</evidence>
<dbReference type="AlphaFoldDB" id="A0A521DV99"/>